<accession>A0A367L1X6</accession>
<protein>
    <submittedName>
        <fullName evidence="1">Uncharacterized protein</fullName>
    </submittedName>
</protein>
<comment type="caution">
    <text evidence="1">The sequence shown here is derived from an EMBL/GenBank/DDBJ whole genome shotgun (WGS) entry which is preliminary data.</text>
</comment>
<keyword evidence="2" id="KW-1185">Reference proteome</keyword>
<proteinExistence type="predicted"/>
<sequence length="139" mass="15331">MDGRVGDYARVFTMRSYRGPLSLSSRIFTARYPIWDSTEDKTAANGAITHAFTFTVRSSGTPSRFRLKHSAYSGVGSIGLTRISLPPNHRSSKYVRVLQVGTLKYLEKIISISFSHLLNINTSPASNSSSIASFRLSPL</sequence>
<dbReference type="Proteomes" id="UP000253664">
    <property type="component" value="Unassembled WGS sequence"/>
</dbReference>
<evidence type="ECO:0000313" key="2">
    <source>
        <dbReference type="Proteomes" id="UP000253664"/>
    </source>
</evidence>
<name>A0A367L1X6_9HYPO</name>
<evidence type="ECO:0000313" key="1">
    <source>
        <dbReference type="EMBL" id="RCI08440.1"/>
    </source>
</evidence>
<organism evidence="1 2">
    <name type="scientific">Ophiocordyceps polyrhachis-furcata BCC 54312</name>
    <dbReference type="NCBI Taxonomy" id="1330021"/>
    <lineage>
        <taxon>Eukaryota</taxon>
        <taxon>Fungi</taxon>
        <taxon>Dikarya</taxon>
        <taxon>Ascomycota</taxon>
        <taxon>Pezizomycotina</taxon>
        <taxon>Sordariomycetes</taxon>
        <taxon>Hypocreomycetidae</taxon>
        <taxon>Hypocreales</taxon>
        <taxon>Ophiocordycipitaceae</taxon>
        <taxon>Ophiocordyceps</taxon>
    </lineage>
</organism>
<reference evidence="1 2" key="1">
    <citation type="journal article" date="2015" name="BMC Genomics">
        <title>Insights from the genome of Ophiocordyceps polyrhachis-furcata to pathogenicity and host specificity in insect fungi.</title>
        <authorList>
            <person name="Wichadakul D."/>
            <person name="Kobmoo N."/>
            <person name="Ingsriswang S."/>
            <person name="Tangphatsornruang S."/>
            <person name="Chantasingh D."/>
            <person name="Luangsa-ard J.J."/>
            <person name="Eurwilaichitr L."/>
        </authorList>
    </citation>
    <scope>NUCLEOTIDE SEQUENCE [LARGE SCALE GENOMIC DNA]</scope>
    <source>
        <strain evidence="1 2">BCC 54312</strain>
    </source>
</reference>
<dbReference type="AlphaFoldDB" id="A0A367L1X6"/>
<dbReference type="EMBL" id="LKCN02000019">
    <property type="protein sequence ID" value="RCI08440.1"/>
    <property type="molecule type" value="Genomic_DNA"/>
</dbReference>
<gene>
    <name evidence="1" type="ORF">L249_8966</name>
</gene>